<dbReference type="EMBL" id="AFZD01000001">
    <property type="protein sequence ID" value="EHL14452.1"/>
    <property type="molecule type" value="Genomic_DNA"/>
</dbReference>
<dbReference type="GO" id="GO:0002949">
    <property type="term" value="P:tRNA threonylcarbamoyladenosine modification"/>
    <property type="evidence" value="ECO:0007669"/>
    <property type="project" value="InterPro"/>
</dbReference>
<dbReference type="InterPro" id="IPR022496">
    <property type="entry name" value="T6A_TsaB"/>
</dbReference>
<dbReference type="CDD" id="cd24032">
    <property type="entry name" value="ASKHA_NBD_TsaB"/>
    <property type="match status" value="1"/>
</dbReference>
<gene>
    <name evidence="2" type="ORF">HMPREF9624_00017</name>
</gene>
<reference evidence="2 3" key="1">
    <citation type="submission" date="2011-08" db="EMBL/GenBank/DDBJ databases">
        <title>The Genome Sequence of Oribacterium sp. ACB7.</title>
        <authorList>
            <consortium name="The Broad Institute Genome Sequencing Platform"/>
            <person name="Earl A."/>
            <person name="Ward D."/>
            <person name="Feldgarden M."/>
            <person name="Gevers D."/>
            <person name="Sizova M."/>
            <person name="Hazen A."/>
            <person name="Epstein S."/>
            <person name="Young S.K."/>
            <person name="Zeng Q."/>
            <person name="Gargeya S."/>
            <person name="Fitzgerald M."/>
            <person name="Haas B."/>
            <person name="Abouelleil A."/>
            <person name="Alvarado L."/>
            <person name="Arachchi H.M."/>
            <person name="Berlin A."/>
            <person name="Brown A."/>
            <person name="Chapman S.B."/>
            <person name="Chen Z."/>
            <person name="Dunbar C."/>
            <person name="Freedman E."/>
            <person name="Gearin G."/>
            <person name="Gellesch M."/>
            <person name="Goldberg J."/>
            <person name="Griggs A."/>
            <person name="Gujja S."/>
            <person name="Heiman D."/>
            <person name="Howarth C."/>
            <person name="Larson L."/>
            <person name="Lui A."/>
            <person name="MacDonald P.J.P."/>
            <person name="Montmayeur A."/>
            <person name="Murphy C."/>
            <person name="Neiman D."/>
            <person name="Pearson M."/>
            <person name="Priest M."/>
            <person name="Roberts A."/>
            <person name="Saif S."/>
            <person name="Shea T."/>
            <person name="Shenoy N."/>
            <person name="Sisk P."/>
            <person name="Stolte C."/>
            <person name="Sykes S."/>
            <person name="Wortman J."/>
            <person name="Nusbaum C."/>
            <person name="Birren B."/>
        </authorList>
    </citation>
    <scope>NUCLEOTIDE SEQUENCE [LARGE SCALE GENOMIC DNA]</scope>
    <source>
        <strain evidence="2 3">ACB7</strain>
    </source>
</reference>
<dbReference type="NCBIfam" id="TIGR03725">
    <property type="entry name" value="T6A_YeaZ"/>
    <property type="match status" value="1"/>
</dbReference>
<keyword evidence="3" id="KW-1185">Reference proteome</keyword>
<comment type="caution">
    <text evidence="2">The sequence shown here is derived from an EMBL/GenBank/DDBJ whole genome shotgun (WGS) entry which is preliminary data.</text>
</comment>
<evidence type="ECO:0000313" key="3">
    <source>
        <dbReference type="Proteomes" id="UP000003527"/>
    </source>
</evidence>
<accession>G9WR08</accession>
<dbReference type="SUPFAM" id="SSF53067">
    <property type="entry name" value="Actin-like ATPase domain"/>
    <property type="match status" value="2"/>
</dbReference>
<organism evidence="2 3">
    <name type="scientific">Oribacterium asaccharolyticum ACB7</name>
    <dbReference type="NCBI Taxonomy" id="796944"/>
    <lineage>
        <taxon>Bacteria</taxon>
        <taxon>Bacillati</taxon>
        <taxon>Bacillota</taxon>
        <taxon>Clostridia</taxon>
        <taxon>Lachnospirales</taxon>
        <taxon>Lachnospiraceae</taxon>
        <taxon>Oribacterium</taxon>
    </lineage>
</organism>
<name>G9WR08_9FIRM</name>
<dbReference type="AlphaFoldDB" id="G9WR08"/>
<evidence type="ECO:0000259" key="1">
    <source>
        <dbReference type="Pfam" id="PF00814"/>
    </source>
</evidence>
<dbReference type="PANTHER" id="PTHR11735:SF11">
    <property type="entry name" value="TRNA THREONYLCARBAMOYLADENOSINE BIOSYNTHESIS PROTEIN TSAB"/>
    <property type="match status" value="1"/>
</dbReference>
<protein>
    <recommendedName>
        <fullName evidence="1">Gcp-like domain-containing protein</fullName>
    </recommendedName>
</protein>
<dbReference type="PATRIC" id="fig|796944.3.peg.18"/>
<feature type="domain" description="Gcp-like" evidence="1">
    <location>
        <begin position="34"/>
        <end position="146"/>
    </location>
</feature>
<dbReference type="HOGENOM" id="CLU_064886_0_0_9"/>
<dbReference type="InterPro" id="IPR043129">
    <property type="entry name" value="ATPase_NBD"/>
</dbReference>
<dbReference type="Pfam" id="PF00814">
    <property type="entry name" value="TsaD"/>
    <property type="match status" value="1"/>
</dbReference>
<evidence type="ECO:0000313" key="2">
    <source>
        <dbReference type="EMBL" id="EHL14452.1"/>
    </source>
</evidence>
<proteinExistence type="predicted"/>
<dbReference type="RefSeq" id="WP_009535967.1">
    <property type="nucleotide sequence ID" value="NZ_JH414504.1"/>
</dbReference>
<dbReference type="Proteomes" id="UP000003527">
    <property type="component" value="Unassembled WGS sequence"/>
</dbReference>
<dbReference type="Gene3D" id="3.30.420.40">
    <property type="match status" value="2"/>
</dbReference>
<sequence>MISLGIDASGKVAGAALVRDGELLGEITLCLGLTHSETLLPACISLLEQAKVSVEEIDLIACTKGPGSFTGLRIAAATAKGLALARSIPILGISTLEMLKENLSYIPLPIHVILDARRGQVYTASFLGGQCIRTEQACSLSEVLEFAQSLEGKQIFLGDGVLRYKEEIYAALGEERLIFPEGSSLLQRASSLTLLAEKKWNAGEREVFHLEYLRKPQAERQKEAGELKDFQIIEEECAERVGKTEDRLSAKNYPV</sequence>
<dbReference type="InterPro" id="IPR000905">
    <property type="entry name" value="Gcp-like_dom"/>
</dbReference>
<dbReference type="GO" id="GO:0005829">
    <property type="term" value="C:cytosol"/>
    <property type="evidence" value="ECO:0007669"/>
    <property type="project" value="TreeGrafter"/>
</dbReference>
<dbReference type="PANTHER" id="PTHR11735">
    <property type="entry name" value="TRNA N6-ADENOSINE THREONYLCARBAMOYLTRANSFERASE"/>
    <property type="match status" value="1"/>
</dbReference>